<dbReference type="Pfam" id="PF26146">
    <property type="entry name" value="PI-PLC_X"/>
    <property type="match status" value="1"/>
</dbReference>
<keyword evidence="4" id="KW-1185">Reference proteome</keyword>
<protein>
    <recommendedName>
        <fullName evidence="5">PI-PLC X domain-containing protein</fullName>
    </recommendedName>
</protein>
<evidence type="ECO:0000256" key="1">
    <source>
        <dbReference type="SAM" id="SignalP"/>
    </source>
</evidence>
<dbReference type="InterPro" id="IPR017946">
    <property type="entry name" value="PLC-like_Pdiesterase_TIM-brl"/>
</dbReference>
<comment type="caution">
    <text evidence="3">The sequence shown here is derived from an EMBL/GenBank/DDBJ whole genome shotgun (WGS) entry which is preliminary data.</text>
</comment>
<dbReference type="GO" id="GO:0008081">
    <property type="term" value="F:phosphoric diester hydrolase activity"/>
    <property type="evidence" value="ECO:0007669"/>
    <property type="project" value="InterPro"/>
</dbReference>
<dbReference type="EMBL" id="LSSN01000027">
    <property type="protein sequence ID" value="OMJ26361.1"/>
    <property type="molecule type" value="Genomic_DNA"/>
</dbReference>
<name>A0A1R1YHG8_9FUNG</name>
<gene>
    <name evidence="2" type="ORF">AYI70_g2032</name>
    <name evidence="3" type="ORF">AYI70_g234</name>
</gene>
<evidence type="ECO:0000313" key="3">
    <source>
        <dbReference type="EMBL" id="OMJ26361.1"/>
    </source>
</evidence>
<dbReference type="EMBL" id="LSSN01000474">
    <property type="protein sequence ID" value="OMJ23779.1"/>
    <property type="molecule type" value="Genomic_DNA"/>
</dbReference>
<keyword evidence="1" id="KW-0732">Signal</keyword>
<dbReference type="Gene3D" id="3.20.20.190">
    <property type="entry name" value="Phosphatidylinositol (PI) phosphodiesterase"/>
    <property type="match status" value="1"/>
</dbReference>
<evidence type="ECO:0000313" key="4">
    <source>
        <dbReference type="Proteomes" id="UP000187283"/>
    </source>
</evidence>
<feature type="chain" id="PRO_5015069069" description="PI-PLC X domain-containing protein" evidence="1">
    <location>
        <begin position="27"/>
        <end position="360"/>
    </location>
</feature>
<reference evidence="3 4" key="1">
    <citation type="submission" date="2017-01" db="EMBL/GenBank/DDBJ databases">
        <authorList>
            <person name="Mah S.A."/>
            <person name="Swanson W.J."/>
            <person name="Moy G.W."/>
            <person name="Vacquier V.D."/>
        </authorList>
    </citation>
    <scope>NUCLEOTIDE SEQUENCE [LARGE SCALE GENOMIC DNA]</scope>
    <source>
        <strain evidence="3 4">GSMNP</strain>
    </source>
</reference>
<accession>A0A1R1YHG8</accession>
<sequence>MLFSNALSSLLLVSTALLALTSSTITRYPEDKDPLKCNGFNSLCDLTYDRVSFILTRSSFAVAKPDTDPNLPATQNLTISQQLTAGIRAFQFNAFPPAPGSSGLQQCFPDCSVYNGGQLTDSLNLIYNFLTANTNQIITIFIDNPTKASPLLFQQAFTSSKLIDFAFTKAAQAPWPTLRTMINSNKRLVVIEDSSLGLTPDLPWVLANTDSVLQTAVVAPDFTPTNWDCSPYISKGFRSLLSISHYTSIDSTYKNVKIQGLPNSTIATSLNTDLLALHAFACRSTQSYPWISYIKVDFYNPGIPDNVILGLNSQYIPGDKEENYIPIFSKRVAPMINSSTSNYLKSLSLLYIITLAISFI</sequence>
<dbReference type="PANTHER" id="PTHR13593:SF140">
    <property type="entry name" value="PLC-LIKE PHOSPHODIESTERASE"/>
    <property type="match status" value="1"/>
</dbReference>
<dbReference type="InterPro" id="IPR051057">
    <property type="entry name" value="PI-PLC_domain"/>
</dbReference>
<evidence type="ECO:0000313" key="2">
    <source>
        <dbReference type="EMBL" id="OMJ23779.1"/>
    </source>
</evidence>
<organism evidence="3 4">
    <name type="scientific">Smittium culicis</name>
    <dbReference type="NCBI Taxonomy" id="133412"/>
    <lineage>
        <taxon>Eukaryota</taxon>
        <taxon>Fungi</taxon>
        <taxon>Fungi incertae sedis</taxon>
        <taxon>Zoopagomycota</taxon>
        <taxon>Kickxellomycotina</taxon>
        <taxon>Harpellomycetes</taxon>
        <taxon>Harpellales</taxon>
        <taxon>Legeriomycetaceae</taxon>
        <taxon>Smittium</taxon>
    </lineage>
</organism>
<dbReference type="Proteomes" id="UP000187283">
    <property type="component" value="Unassembled WGS sequence"/>
</dbReference>
<dbReference type="STRING" id="133412.A0A1R1YHG8"/>
<dbReference type="GO" id="GO:0006629">
    <property type="term" value="P:lipid metabolic process"/>
    <property type="evidence" value="ECO:0007669"/>
    <property type="project" value="InterPro"/>
</dbReference>
<dbReference type="PANTHER" id="PTHR13593">
    <property type="match status" value="1"/>
</dbReference>
<dbReference type="AlphaFoldDB" id="A0A1R1YHG8"/>
<dbReference type="SUPFAM" id="SSF51695">
    <property type="entry name" value="PLC-like phosphodiesterases"/>
    <property type="match status" value="1"/>
</dbReference>
<feature type="signal peptide" evidence="1">
    <location>
        <begin position="1"/>
        <end position="26"/>
    </location>
</feature>
<proteinExistence type="predicted"/>
<evidence type="ECO:0008006" key="5">
    <source>
        <dbReference type="Google" id="ProtNLM"/>
    </source>
</evidence>
<dbReference type="OrthoDB" id="7984201at2759"/>